<dbReference type="SUPFAM" id="SSF141371">
    <property type="entry name" value="PilZ domain-like"/>
    <property type="match status" value="1"/>
</dbReference>
<dbReference type="Proteomes" id="UP000254889">
    <property type="component" value="Chromosome"/>
</dbReference>
<dbReference type="RefSeq" id="WP_115687500.1">
    <property type="nucleotide sequence ID" value="NZ_CP031417.1"/>
</dbReference>
<protein>
    <submittedName>
        <fullName evidence="2">PilZ domain-containing protein</fullName>
    </submittedName>
</protein>
<accession>A0A345ZQC5</accession>
<gene>
    <name evidence="2" type="ORF">DW352_00460</name>
</gene>
<dbReference type="KEGG" id="ptaw:DW352_00460"/>
<reference evidence="2 3" key="1">
    <citation type="submission" date="2018-07" db="EMBL/GenBank/DDBJ databases">
        <authorList>
            <person name="Quirk P.G."/>
            <person name="Krulwich T.A."/>
        </authorList>
    </citation>
    <scope>NUCLEOTIDE SEQUENCE [LARGE SCALE GENOMIC DNA]</scope>
    <source>
        <strain evidence="2 3">CC-BB4</strain>
    </source>
</reference>
<dbReference type="Gene3D" id="2.40.10.220">
    <property type="entry name" value="predicted glycosyltransferase like domains"/>
    <property type="match status" value="1"/>
</dbReference>
<sequence>MEEDRRTAPRMRTLKAGTILFNRAGGIDCCVRNLSPRGACLEVASQVGIPAEFVLLIERDRFRQPCQVIWRNATRLGVEFRT</sequence>
<dbReference type="EMBL" id="CP031417">
    <property type="protein sequence ID" value="AXK79122.1"/>
    <property type="molecule type" value="Genomic_DNA"/>
</dbReference>
<dbReference type="InterPro" id="IPR009875">
    <property type="entry name" value="PilZ_domain"/>
</dbReference>
<name>A0A345ZQC5_9HYPH</name>
<dbReference type="AlphaFoldDB" id="A0A345ZQC5"/>
<keyword evidence="3" id="KW-1185">Reference proteome</keyword>
<evidence type="ECO:0000313" key="2">
    <source>
        <dbReference type="EMBL" id="AXK79122.1"/>
    </source>
</evidence>
<dbReference type="OrthoDB" id="7210926at2"/>
<organism evidence="2 3">
    <name type="scientific">Pseudolabrys taiwanensis</name>
    <dbReference type="NCBI Taxonomy" id="331696"/>
    <lineage>
        <taxon>Bacteria</taxon>
        <taxon>Pseudomonadati</taxon>
        <taxon>Pseudomonadota</taxon>
        <taxon>Alphaproteobacteria</taxon>
        <taxon>Hyphomicrobiales</taxon>
        <taxon>Xanthobacteraceae</taxon>
        <taxon>Pseudolabrys</taxon>
    </lineage>
</organism>
<dbReference type="GO" id="GO:0035438">
    <property type="term" value="F:cyclic-di-GMP binding"/>
    <property type="evidence" value="ECO:0007669"/>
    <property type="project" value="InterPro"/>
</dbReference>
<feature type="domain" description="PilZ" evidence="1">
    <location>
        <begin position="4"/>
        <end position="81"/>
    </location>
</feature>
<evidence type="ECO:0000259" key="1">
    <source>
        <dbReference type="Pfam" id="PF07238"/>
    </source>
</evidence>
<dbReference type="Pfam" id="PF07238">
    <property type="entry name" value="PilZ"/>
    <property type="match status" value="1"/>
</dbReference>
<evidence type="ECO:0000313" key="3">
    <source>
        <dbReference type="Proteomes" id="UP000254889"/>
    </source>
</evidence>
<proteinExistence type="predicted"/>